<comment type="caution">
    <text evidence="3">The sequence shown here is derived from an EMBL/GenBank/DDBJ whole genome shotgun (WGS) entry which is preliminary data.</text>
</comment>
<dbReference type="GO" id="GO:0010181">
    <property type="term" value="F:FMN binding"/>
    <property type="evidence" value="ECO:0007669"/>
    <property type="project" value="TreeGrafter"/>
</dbReference>
<evidence type="ECO:0000259" key="2">
    <source>
        <dbReference type="Pfam" id="PF02525"/>
    </source>
</evidence>
<dbReference type="PANTHER" id="PTHR47307">
    <property type="entry name" value="GLUTATHIONE-REGULATED POTASSIUM-EFFLUX SYSTEM ANCILLARY PROTEIN KEFG"/>
    <property type="match status" value="1"/>
</dbReference>
<dbReference type="RefSeq" id="WP_167700545.1">
    <property type="nucleotide sequence ID" value="NZ_CP118174.1"/>
</dbReference>
<name>A0A968GC88_9SPIO</name>
<feature type="domain" description="Flavodoxin-like fold" evidence="2">
    <location>
        <begin position="1"/>
        <end position="166"/>
    </location>
</feature>
<accession>A0A968GC88</accession>
<organism evidence="3 4">
    <name type="scientific">Entomospira entomophila</name>
    <dbReference type="NCBI Taxonomy" id="2719988"/>
    <lineage>
        <taxon>Bacteria</taxon>
        <taxon>Pseudomonadati</taxon>
        <taxon>Spirochaetota</taxon>
        <taxon>Spirochaetia</taxon>
        <taxon>Spirochaetales</taxon>
        <taxon>Spirochaetaceae</taxon>
        <taxon>Entomospira</taxon>
    </lineage>
</organism>
<dbReference type="AlphaFoldDB" id="A0A968GC88"/>
<dbReference type="InterPro" id="IPR003680">
    <property type="entry name" value="Flavodoxin_fold"/>
</dbReference>
<dbReference type="EMBL" id="JAATLJ010000001">
    <property type="protein sequence ID" value="NIZ40958.1"/>
    <property type="molecule type" value="Genomic_DNA"/>
</dbReference>
<dbReference type="Pfam" id="PF02525">
    <property type="entry name" value="Flavodoxin_2"/>
    <property type="match status" value="1"/>
</dbReference>
<dbReference type="PANTHER" id="PTHR47307:SF1">
    <property type="entry name" value="GLUTATHIONE-REGULATED POTASSIUM-EFFLUX SYSTEM ANCILLARY PROTEIN KEFG"/>
    <property type="match status" value="1"/>
</dbReference>
<proteinExistence type="predicted"/>
<evidence type="ECO:0000313" key="3">
    <source>
        <dbReference type="EMBL" id="NIZ40958.1"/>
    </source>
</evidence>
<reference evidence="3 4" key="1">
    <citation type="submission" date="2020-03" db="EMBL/GenBank/DDBJ databases">
        <title>Spirochaetal bacteria isolated from arthropods constitute a novel genus Entomospira genus novum within the order Spirochaetales.</title>
        <authorList>
            <person name="Grana-Miraglia L."/>
            <person name="Sikutova S."/>
            <person name="Fingerle V."/>
            <person name="Sing A."/>
            <person name="Castillo-Ramirez S."/>
            <person name="Margos G."/>
            <person name="Rudolf I."/>
        </authorList>
    </citation>
    <scope>NUCLEOTIDE SEQUENCE [LARGE SCALE GENOMIC DNA]</scope>
    <source>
        <strain evidence="3 4">BR193</strain>
    </source>
</reference>
<dbReference type="InterPro" id="IPR029039">
    <property type="entry name" value="Flavoprotein-like_sf"/>
</dbReference>
<evidence type="ECO:0000313" key="4">
    <source>
        <dbReference type="Proteomes" id="UP000711995"/>
    </source>
</evidence>
<dbReference type="SUPFAM" id="SSF52218">
    <property type="entry name" value="Flavoproteins"/>
    <property type="match status" value="1"/>
</dbReference>
<dbReference type="Proteomes" id="UP000711995">
    <property type="component" value="Unassembled WGS sequence"/>
</dbReference>
<keyword evidence="4" id="KW-1185">Reference proteome</keyword>
<protein>
    <submittedName>
        <fullName evidence="3">NAD(P)H-dependent oxidoreductase</fullName>
    </submittedName>
</protein>
<dbReference type="GO" id="GO:0009055">
    <property type="term" value="F:electron transfer activity"/>
    <property type="evidence" value="ECO:0007669"/>
    <property type="project" value="TreeGrafter"/>
</dbReference>
<gene>
    <name evidence="3" type="ORF">HCT14_05500</name>
</gene>
<sequence>MQRLVISGHPHIENSFINRTWIEQIREQYPEIEIHELCKHHAQGVFSIEEERERLKRADSIIFIYPIYWYAAPWLLQKWMEDVITYDFYHTELALQGKFFQVAVSLGGADTYYQLGGVNSYPLDIFLMQMQAFATKCWMHYHSHYAFFAAHSNDAQARMATDRDDFLSWVMMKQHG</sequence>
<evidence type="ECO:0000256" key="1">
    <source>
        <dbReference type="ARBA" id="ARBA00023002"/>
    </source>
</evidence>
<keyword evidence="1" id="KW-0560">Oxidoreductase</keyword>
<dbReference type="Gene3D" id="3.40.50.360">
    <property type="match status" value="1"/>
</dbReference>
<dbReference type="GO" id="GO:0003955">
    <property type="term" value="F:NAD(P)H dehydrogenase (quinone) activity"/>
    <property type="evidence" value="ECO:0007669"/>
    <property type="project" value="TreeGrafter"/>
</dbReference>
<dbReference type="InterPro" id="IPR046980">
    <property type="entry name" value="KefG/KefF"/>
</dbReference>